<reference evidence="5" key="1">
    <citation type="submission" date="2024-07" db="EMBL/GenBank/DDBJ databases">
        <title>Two chromosome-level genome assemblies of Korean endemic species Abeliophyllum distichum and Forsythia ovata (Oleaceae).</title>
        <authorList>
            <person name="Jang H."/>
        </authorList>
    </citation>
    <scope>NUCLEOTIDE SEQUENCE [LARGE SCALE GENOMIC DNA]</scope>
</reference>
<gene>
    <name evidence="4" type="ORF">Fot_48931</name>
</gene>
<proteinExistence type="predicted"/>
<evidence type="ECO:0000313" key="4">
    <source>
        <dbReference type="EMBL" id="KAL2473195.1"/>
    </source>
</evidence>
<keyword evidence="2" id="KW-0808">Transferase</keyword>
<name>A0ABD1QAF8_9LAMI</name>
<dbReference type="InterPro" id="IPR029063">
    <property type="entry name" value="SAM-dependent_MTases_sf"/>
</dbReference>
<dbReference type="SUPFAM" id="SSF53335">
    <property type="entry name" value="S-adenosyl-L-methionine-dependent methyltransferases"/>
    <property type="match status" value="1"/>
</dbReference>
<evidence type="ECO:0000256" key="1">
    <source>
        <dbReference type="ARBA" id="ARBA00022603"/>
    </source>
</evidence>
<keyword evidence="3" id="KW-0949">S-adenosyl-L-methionine</keyword>
<dbReference type="InterPro" id="IPR052663">
    <property type="entry name" value="RF_glutamine_MTase_cyano"/>
</dbReference>
<dbReference type="Proteomes" id="UP001604277">
    <property type="component" value="Unassembled WGS sequence"/>
</dbReference>
<accession>A0ABD1QAF8</accession>
<dbReference type="Gene3D" id="3.40.50.150">
    <property type="entry name" value="Vaccinia Virus protein VP39"/>
    <property type="match status" value="1"/>
</dbReference>
<dbReference type="PANTHER" id="PTHR47441:SF3">
    <property type="entry name" value="RELEASE FACTOR GLUTAMINE METHYLTRANSFERASE"/>
    <property type="match status" value="1"/>
</dbReference>
<dbReference type="InterPro" id="IPR002052">
    <property type="entry name" value="DNA_methylase_N6_adenine_CS"/>
</dbReference>
<comment type="caution">
    <text evidence="4">The sequence shown here is derived from an EMBL/GenBank/DDBJ whole genome shotgun (WGS) entry which is preliminary data.</text>
</comment>
<evidence type="ECO:0000256" key="2">
    <source>
        <dbReference type="ARBA" id="ARBA00022679"/>
    </source>
</evidence>
<dbReference type="EMBL" id="JBFOLJ010000015">
    <property type="protein sequence ID" value="KAL2473195.1"/>
    <property type="molecule type" value="Genomic_DNA"/>
</dbReference>
<dbReference type="InterPro" id="IPR004556">
    <property type="entry name" value="HemK-like"/>
</dbReference>
<dbReference type="NCBIfam" id="TIGR00536">
    <property type="entry name" value="hemK_fam"/>
    <property type="match status" value="1"/>
</dbReference>
<dbReference type="GO" id="GO:0008168">
    <property type="term" value="F:methyltransferase activity"/>
    <property type="evidence" value="ECO:0007669"/>
    <property type="project" value="UniProtKB-KW"/>
</dbReference>
<evidence type="ECO:0000256" key="3">
    <source>
        <dbReference type="ARBA" id="ARBA00022691"/>
    </source>
</evidence>
<dbReference type="GO" id="GO:0032259">
    <property type="term" value="P:methylation"/>
    <property type="evidence" value="ECO:0007669"/>
    <property type="project" value="UniProtKB-KW"/>
</dbReference>
<dbReference type="CDD" id="cd02440">
    <property type="entry name" value="AdoMet_MTases"/>
    <property type="match status" value="1"/>
</dbReference>
<sequence length="360" mass="39851">MKLISPRGFLSSILQPVLLHSNLRRPVSFSTVSTSHKPRIPLHLRPPTFRATVADLKKWHTWAKNLASSVGSTFSDLDNGPDSTLLHRELTWLIQDALENPTSVSSQNLNDDVMVPLRACLDDLYMLWSQRIEERRPFQYVVGCEHWRDLVLSVEEGVLIPRPETEMIVDLVNDAVKEKEELKEGLWADLGTGSGALAIEIGRILGDSGKVIATDLSPVAVRVASYNVQRYNLQDKIVVKQGSWFEPLKNFEGELAGLVSNPPYIPSAHIGGLQAEVAKHEPRLALDGGANGMNDLLHLCNGAISMLKPGGFVALETNGETQSKFLVDHMDTETKGSFHNVKIISDFAGIQRFVTGYRAR</sequence>
<keyword evidence="5" id="KW-1185">Reference proteome</keyword>
<dbReference type="PANTHER" id="PTHR47441">
    <property type="match status" value="1"/>
</dbReference>
<dbReference type="AlphaFoldDB" id="A0ABD1QAF8"/>
<protein>
    <submittedName>
        <fullName evidence="4">RNA methyltransferase family protein</fullName>
    </submittedName>
</protein>
<evidence type="ECO:0000313" key="5">
    <source>
        <dbReference type="Proteomes" id="UP001604277"/>
    </source>
</evidence>
<organism evidence="4 5">
    <name type="scientific">Forsythia ovata</name>
    <dbReference type="NCBI Taxonomy" id="205694"/>
    <lineage>
        <taxon>Eukaryota</taxon>
        <taxon>Viridiplantae</taxon>
        <taxon>Streptophyta</taxon>
        <taxon>Embryophyta</taxon>
        <taxon>Tracheophyta</taxon>
        <taxon>Spermatophyta</taxon>
        <taxon>Magnoliopsida</taxon>
        <taxon>eudicotyledons</taxon>
        <taxon>Gunneridae</taxon>
        <taxon>Pentapetalae</taxon>
        <taxon>asterids</taxon>
        <taxon>lamiids</taxon>
        <taxon>Lamiales</taxon>
        <taxon>Oleaceae</taxon>
        <taxon>Forsythieae</taxon>
        <taxon>Forsythia</taxon>
    </lineage>
</organism>
<dbReference type="Pfam" id="PF06325">
    <property type="entry name" value="PrmA"/>
    <property type="match status" value="1"/>
</dbReference>
<keyword evidence="1 4" id="KW-0489">Methyltransferase</keyword>
<dbReference type="PROSITE" id="PS00092">
    <property type="entry name" value="N6_MTASE"/>
    <property type="match status" value="1"/>
</dbReference>